<evidence type="ECO:0000313" key="3">
    <source>
        <dbReference type="Proteomes" id="UP001174936"/>
    </source>
</evidence>
<evidence type="ECO:0000256" key="1">
    <source>
        <dbReference type="SAM" id="SignalP"/>
    </source>
</evidence>
<organism evidence="2 3">
    <name type="scientific">Cercophora newfieldiana</name>
    <dbReference type="NCBI Taxonomy" id="92897"/>
    <lineage>
        <taxon>Eukaryota</taxon>
        <taxon>Fungi</taxon>
        <taxon>Dikarya</taxon>
        <taxon>Ascomycota</taxon>
        <taxon>Pezizomycotina</taxon>
        <taxon>Sordariomycetes</taxon>
        <taxon>Sordariomycetidae</taxon>
        <taxon>Sordariales</taxon>
        <taxon>Lasiosphaeriaceae</taxon>
        <taxon>Cercophora</taxon>
    </lineage>
</organism>
<dbReference type="Gene3D" id="2.40.160.20">
    <property type="match status" value="1"/>
</dbReference>
<reference evidence="2" key="1">
    <citation type="submission" date="2023-06" db="EMBL/GenBank/DDBJ databases">
        <title>Genome-scale phylogeny and comparative genomics of the fungal order Sordariales.</title>
        <authorList>
            <consortium name="Lawrence Berkeley National Laboratory"/>
            <person name="Hensen N."/>
            <person name="Bonometti L."/>
            <person name="Westerberg I."/>
            <person name="Brannstrom I.O."/>
            <person name="Guillou S."/>
            <person name="Cros-Aarteil S."/>
            <person name="Calhoun S."/>
            <person name="Haridas S."/>
            <person name="Kuo A."/>
            <person name="Mondo S."/>
            <person name="Pangilinan J."/>
            <person name="Riley R."/>
            <person name="Labutti K."/>
            <person name="Andreopoulos B."/>
            <person name="Lipzen A."/>
            <person name="Chen C."/>
            <person name="Yanf M."/>
            <person name="Daum C."/>
            <person name="Ng V."/>
            <person name="Clum A."/>
            <person name="Steindorff A."/>
            <person name="Ohm R."/>
            <person name="Martin F."/>
            <person name="Silar P."/>
            <person name="Natvig D."/>
            <person name="Lalanne C."/>
            <person name="Gautier V."/>
            <person name="Ament-Velasquez S.L."/>
            <person name="Kruys A."/>
            <person name="Hutchinson M.I."/>
            <person name="Powell A.J."/>
            <person name="Barry K."/>
            <person name="Miller A.N."/>
            <person name="Grigoriev I.V."/>
            <person name="Debuchy R."/>
            <person name="Gladieux P."/>
            <person name="Thoren M.H."/>
            <person name="Johannesson H."/>
        </authorList>
    </citation>
    <scope>NUCLEOTIDE SEQUENCE</scope>
    <source>
        <strain evidence="2">SMH2532-1</strain>
    </source>
</reference>
<protein>
    <submittedName>
        <fullName evidence="2">Uncharacterized protein</fullName>
    </submittedName>
</protein>
<evidence type="ECO:0000313" key="2">
    <source>
        <dbReference type="EMBL" id="KAK0648265.1"/>
    </source>
</evidence>
<dbReference type="InterPro" id="IPR020915">
    <property type="entry name" value="UPF0311"/>
</dbReference>
<dbReference type="Proteomes" id="UP001174936">
    <property type="component" value="Unassembled WGS sequence"/>
</dbReference>
<keyword evidence="1" id="KW-0732">Signal</keyword>
<dbReference type="PANTHER" id="PTHR37315">
    <property type="entry name" value="UPF0311 PROTEIN BLR7842"/>
    <property type="match status" value="1"/>
</dbReference>
<accession>A0AA39YAA9</accession>
<feature type="chain" id="PRO_5041406818" evidence="1">
    <location>
        <begin position="19"/>
        <end position="185"/>
    </location>
</feature>
<name>A0AA39YAA9_9PEZI</name>
<dbReference type="PANTHER" id="PTHR37315:SF1">
    <property type="entry name" value="UPF0311 PROTEIN BLR7842"/>
    <property type="match status" value="1"/>
</dbReference>
<keyword evidence="3" id="KW-1185">Reference proteome</keyword>
<dbReference type="EMBL" id="JAULSV010000003">
    <property type="protein sequence ID" value="KAK0648265.1"/>
    <property type="molecule type" value="Genomic_DNA"/>
</dbReference>
<feature type="signal peptide" evidence="1">
    <location>
        <begin position="1"/>
        <end position="18"/>
    </location>
</feature>
<proteinExistence type="predicted"/>
<dbReference type="AlphaFoldDB" id="A0AA39YAA9"/>
<sequence>MKLSAVVACVAATLPALATVTDFEDVKLPAPTLTKDFHLECDLNPKLAMGEGPGGTLWNWISFTGGRWNATWGSGTIELGGHDYQYVLPELAAKLDTRYLLKTADETPAYIQIKTDGWRTGPPDVLQALNDPARADNVDPSLYKFRLYINMNTGDQRYNHVNTTMWVASGMRKGAKVIYDAYRIG</sequence>
<comment type="caution">
    <text evidence="2">The sequence shown here is derived from an EMBL/GenBank/DDBJ whole genome shotgun (WGS) entry which is preliminary data.</text>
</comment>
<gene>
    <name evidence="2" type="ORF">B0T16DRAFT_370628</name>
</gene>
<dbReference type="Pfam" id="PF11578">
    <property type="entry name" value="DUF3237"/>
    <property type="match status" value="1"/>
</dbReference>